<reference evidence="2" key="1">
    <citation type="submission" date="2021-06" db="EMBL/GenBank/DDBJ databases">
        <authorList>
            <person name="Kallberg Y."/>
            <person name="Tangrot J."/>
            <person name="Rosling A."/>
        </authorList>
    </citation>
    <scope>NUCLEOTIDE SEQUENCE</scope>
    <source>
        <strain evidence="2">IN212</strain>
    </source>
</reference>
<evidence type="ECO:0000313" key="2">
    <source>
        <dbReference type="EMBL" id="CAG8747445.1"/>
    </source>
</evidence>
<gene>
    <name evidence="2" type="ORF">RFULGI_LOCUS13342</name>
</gene>
<feature type="non-terminal residue" evidence="2">
    <location>
        <position position="51"/>
    </location>
</feature>
<feature type="region of interest" description="Disordered" evidence="1">
    <location>
        <begin position="1"/>
        <end position="51"/>
    </location>
</feature>
<feature type="non-terminal residue" evidence="2">
    <location>
        <position position="1"/>
    </location>
</feature>
<accession>A0A9N9IUM6</accession>
<organism evidence="2 3">
    <name type="scientific">Racocetra fulgida</name>
    <dbReference type="NCBI Taxonomy" id="60492"/>
    <lineage>
        <taxon>Eukaryota</taxon>
        <taxon>Fungi</taxon>
        <taxon>Fungi incertae sedis</taxon>
        <taxon>Mucoromycota</taxon>
        <taxon>Glomeromycotina</taxon>
        <taxon>Glomeromycetes</taxon>
        <taxon>Diversisporales</taxon>
        <taxon>Gigasporaceae</taxon>
        <taxon>Racocetra</taxon>
    </lineage>
</organism>
<proteinExistence type="predicted"/>
<feature type="compositionally biased region" description="Polar residues" evidence="1">
    <location>
        <begin position="1"/>
        <end position="12"/>
    </location>
</feature>
<feature type="compositionally biased region" description="Basic residues" evidence="1">
    <location>
        <begin position="17"/>
        <end position="35"/>
    </location>
</feature>
<dbReference type="EMBL" id="CAJVPZ010034730">
    <property type="protein sequence ID" value="CAG8747445.1"/>
    <property type="molecule type" value="Genomic_DNA"/>
</dbReference>
<protein>
    <submittedName>
        <fullName evidence="2">2372_t:CDS:1</fullName>
    </submittedName>
</protein>
<keyword evidence="3" id="KW-1185">Reference proteome</keyword>
<evidence type="ECO:0000313" key="3">
    <source>
        <dbReference type="Proteomes" id="UP000789396"/>
    </source>
</evidence>
<comment type="caution">
    <text evidence="2">The sequence shown here is derived from an EMBL/GenBank/DDBJ whole genome shotgun (WGS) entry which is preliminary data.</text>
</comment>
<name>A0A9N9IUM6_9GLOM</name>
<dbReference type="AlphaFoldDB" id="A0A9N9IUM6"/>
<sequence>TPTPTLNCPQNDNQKRHEQRSHHNNRQKHKQHKNKPTCALKETECEPTTVI</sequence>
<evidence type="ECO:0000256" key="1">
    <source>
        <dbReference type="SAM" id="MobiDB-lite"/>
    </source>
</evidence>
<dbReference type="Proteomes" id="UP000789396">
    <property type="component" value="Unassembled WGS sequence"/>
</dbReference>